<dbReference type="Proteomes" id="UP000053424">
    <property type="component" value="Unassembled WGS sequence"/>
</dbReference>
<reference evidence="2" key="2">
    <citation type="submission" date="2015-01" db="EMBL/GenBank/DDBJ databases">
        <title>Evolutionary Origins and Diversification of the Mycorrhizal Mutualists.</title>
        <authorList>
            <consortium name="DOE Joint Genome Institute"/>
            <consortium name="Mycorrhizal Genomics Consortium"/>
            <person name="Kohler A."/>
            <person name="Kuo A."/>
            <person name="Nagy L.G."/>
            <person name="Floudas D."/>
            <person name="Copeland A."/>
            <person name="Barry K.W."/>
            <person name="Cichocki N."/>
            <person name="Veneault-Fourrey C."/>
            <person name="LaButti K."/>
            <person name="Lindquist E.A."/>
            <person name="Lipzen A."/>
            <person name="Lundell T."/>
            <person name="Morin E."/>
            <person name="Murat C."/>
            <person name="Riley R."/>
            <person name="Ohm R."/>
            <person name="Sun H."/>
            <person name="Tunlid A."/>
            <person name="Henrissat B."/>
            <person name="Grigoriev I.V."/>
            <person name="Hibbett D.S."/>
            <person name="Martin F."/>
        </authorList>
    </citation>
    <scope>NUCLEOTIDE SEQUENCE [LARGE SCALE GENOMIC DNA]</scope>
    <source>
        <strain evidence="2">h7</strain>
    </source>
</reference>
<reference evidence="1 2" key="1">
    <citation type="submission" date="2014-04" db="EMBL/GenBank/DDBJ databases">
        <authorList>
            <consortium name="DOE Joint Genome Institute"/>
            <person name="Kuo A."/>
            <person name="Gay G."/>
            <person name="Dore J."/>
            <person name="Kohler A."/>
            <person name="Nagy L.G."/>
            <person name="Floudas D."/>
            <person name="Copeland A."/>
            <person name="Barry K.W."/>
            <person name="Cichocki N."/>
            <person name="Veneault-Fourrey C."/>
            <person name="LaButti K."/>
            <person name="Lindquist E.A."/>
            <person name="Lipzen A."/>
            <person name="Lundell T."/>
            <person name="Morin E."/>
            <person name="Murat C."/>
            <person name="Sun H."/>
            <person name="Tunlid A."/>
            <person name="Henrissat B."/>
            <person name="Grigoriev I.V."/>
            <person name="Hibbett D.S."/>
            <person name="Martin F."/>
            <person name="Nordberg H.P."/>
            <person name="Cantor M.N."/>
            <person name="Hua S.X."/>
        </authorList>
    </citation>
    <scope>NUCLEOTIDE SEQUENCE [LARGE SCALE GENOMIC DNA]</scope>
    <source>
        <strain evidence="2">h7</strain>
    </source>
</reference>
<organism evidence="1 2">
    <name type="scientific">Hebeloma cylindrosporum</name>
    <dbReference type="NCBI Taxonomy" id="76867"/>
    <lineage>
        <taxon>Eukaryota</taxon>
        <taxon>Fungi</taxon>
        <taxon>Dikarya</taxon>
        <taxon>Basidiomycota</taxon>
        <taxon>Agaricomycotina</taxon>
        <taxon>Agaricomycetes</taxon>
        <taxon>Agaricomycetidae</taxon>
        <taxon>Agaricales</taxon>
        <taxon>Agaricineae</taxon>
        <taxon>Hymenogastraceae</taxon>
        <taxon>Hebeloma</taxon>
    </lineage>
</organism>
<accession>A0A0C2XGD1</accession>
<dbReference type="AlphaFoldDB" id="A0A0C2XGD1"/>
<gene>
    <name evidence="1" type="ORF">M413DRAFT_31350</name>
</gene>
<protein>
    <submittedName>
        <fullName evidence="1">Uncharacterized protein</fullName>
    </submittedName>
</protein>
<evidence type="ECO:0000313" key="1">
    <source>
        <dbReference type="EMBL" id="KIM36963.1"/>
    </source>
</evidence>
<keyword evidence="2" id="KW-1185">Reference proteome</keyword>
<evidence type="ECO:0000313" key="2">
    <source>
        <dbReference type="Proteomes" id="UP000053424"/>
    </source>
</evidence>
<sequence length="212" mass="23747">MNVVLPHFSQKRERYRRAAQRPNIPGPPESKWYGILENELHKNLVQRSVPSRSTRYADFALIDILPNNHATPHEPLVSLREKVLIILEVKPPPARPSLEKKSWDDAKGSAWDQLQHHFWALPRDSAAKVIVIAAVADEWIWAVFQRVAGATPASSSDRAAVPYKDEHGDIAVHAHVEGRITGWSSTATLGEADSDIALNEVLQIMANLRLLQ</sequence>
<proteinExistence type="predicted"/>
<dbReference type="HOGENOM" id="CLU_1299859_0_0_1"/>
<dbReference type="EMBL" id="KN831801">
    <property type="protein sequence ID" value="KIM36963.1"/>
    <property type="molecule type" value="Genomic_DNA"/>
</dbReference>
<name>A0A0C2XGD1_HEBCY</name>